<dbReference type="AlphaFoldDB" id="A0A0R3X874"/>
<reference evidence="2 3" key="2">
    <citation type="submission" date="2018-11" db="EMBL/GenBank/DDBJ databases">
        <authorList>
            <consortium name="Pathogen Informatics"/>
        </authorList>
    </citation>
    <scope>NUCLEOTIDE SEQUENCE [LARGE SCALE GENOMIC DNA]</scope>
</reference>
<evidence type="ECO:0000313" key="4">
    <source>
        <dbReference type="WBParaSite" id="TTAC_0000974901-mRNA-1"/>
    </source>
</evidence>
<evidence type="ECO:0000313" key="3">
    <source>
        <dbReference type="Proteomes" id="UP000274429"/>
    </source>
</evidence>
<dbReference type="Proteomes" id="UP000274429">
    <property type="component" value="Unassembled WGS sequence"/>
</dbReference>
<dbReference type="WBParaSite" id="TTAC_0000974901-mRNA-1">
    <property type="protein sequence ID" value="TTAC_0000974901-mRNA-1"/>
    <property type="gene ID" value="TTAC_0000974901"/>
</dbReference>
<evidence type="ECO:0000313" key="2">
    <source>
        <dbReference type="EMBL" id="VDM34643.1"/>
    </source>
</evidence>
<evidence type="ECO:0000256" key="1">
    <source>
        <dbReference type="SAM" id="MobiDB-lite"/>
    </source>
</evidence>
<feature type="region of interest" description="Disordered" evidence="1">
    <location>
        <begin position="17"/>
        <end position="58"/>
    </location>
</feature>
<protein>
    <submittedName>
        <fullName evidence="4">BHLH domain-containing protein</fullName>
    </submittedName>
</protein>
<feature type="region of interest" description="Disordered" evidence="1">
    <location>
        <begin position="78"/>
        <end position="102"/>
    </location>
</feature>
<feature type="compositionally biased region" description="Polar residues" evidence="1">
    <location>
        <begin position="17"/>
        <end position="32"/>
    </location>
</feature>
<organism evidence="4">
    <name type="scientific">Hydatigena taeniaeformis</name>
    <name type="common">Feline tapeworm</name>
    <name type="synonym">Taenia taeniaeformis</name>
    <dbReference type="NCBI Taxonomy" id="6205"/>
    <lineage>
        <taxon>Eukaryota</taxon>
        <taxon>Metazoa</taxon>
        <taxon>Spiralia</taxon>
        <taxon>Lophotrochozoa</taxon>
        <taxon>Platyhelminthes</taxon>
        <taxon>Cestoda</taxon>
        <taxon>Eucestoda</taxon>
        <taxon>Cyclophyllidea</taxon>
        <taxon>Taeniidae</taxon>
        <taxon>Hydatigera</taxon>
    </lineage>
</organism>
<accession>A0A0R3X874</accession>
<gene>
    <name evidence="2" type="ORF">TTAC_LOCUS9734</name>
</gene>
<name>A0A0R3X874_HYDTA</name>
<feature type="compositionally biased region" description="Low complexity" evidence="1">
    <location>
        <begin position="40"/>
        <end position="52"/>
    </location>
</feature>
<dbReference type="OrthoDB" id="6280839at2759"/>
<reference evidence="4" key="1">
    <citation type="submission" date="2017-02" db="UniProtKB">
        <authorList>
            <consortium name="WormBaseParasite"/>
        </authorList>
    </citation>
    <scope>IDENTIFICATION</scope>
</reference>
<keyword evidence="3" id="KW-1185">Reference proteome</keyword>
<sequence>MHHALLAAIGRRATIDAQDSLSDSFENQGSRDTSSHSPEHSSSGSGGTSSPPTQLPRTLRLDEVLEHLRAVDLKLRALHTSRRPLPSPSPLAISCGHEVGLV</sequence>
<dbReference type="EMBL" id="UYWX01021012">
    <property type="protein sequence ID" value="VDM34643.1"/>
    <property type="molecule type" value="Genomic_DNA"/>
</dbReference>
<proteinExistence type="predicted"/>